<dbReference type="EMBL" id="FUKO01000023">
    <property type="protein sequence ID" value="SJN39302.1"/>
    <property type="molecule type" value="Genomic_DNA"/>
</dbReference>
<dbReference type="Proteomes" id="UP000196320">
    <property type="component" value="Unassembled WGS sequence"/>
</dbReference>
<gene>
    <name evidence="1" type="ORF">FM104_10440</name>
</gene>
<sequence>MPRLREPGPACETVPMALHITGDPAADELLTENPLALLVGMLLDQHVG</sequence>
<accession>A0A1R4K544</accession>
<name>A0A1R4K544_9MICO</name>
<keyword evidence="2" id="KW-1185">Reference proteome</keyword>
<evidence type="ECO:0000313" key="1">
    <source>
        <dbReference type="EMBL" id="SJN39302.1"/>
    </source>
</evidence>
<organism evidence="1 2">
    <name type="scientific">Microbacterium esteraromaticum</name>
    <dbReference type="NCBI Taxonomy" id="57043"/>
    <lineage>
        <taxon>Bacteria</taxon>
        <taxon>Bacillati</taxon>
        <taxon>Actinomycetota</taxon>
        <taxon>Actinomycetes</taxon>
        <taxon>Micrococcales</taxon>
        <taxon>Microbacteriaceae</taxon>
        <taxon>Microbacterium</taxon>
    </lineage>
</organism>
<reference evidence="1 2" key="1">
    <citation type="submission" date="2017-02" db="EMBL/GenBank/DDBJ databases">
        <authorList>
            <person name="Peterson S.W."/>
        </authorList>
    </citation>
    <scope>NUCLEOTIDE SEQUENCE [LARGE SCALE GENOMIC DNA]</scope>
    <source>
        <strain evidence="1 2">B Mb 05.01</strain>
    </source>
</reference>
<evidence type="ECO:0000313" key="2">
    <source>
        <dbReference type="Proteomes" id="UP000196320"/>
    </source>
</evidence>
<dbReference type="AlphaFoldDB" id="A0A1R4K544"/>
<protein>
    <submittedName>
        <fullName evidence="1">Uncharacterized protein</fullName>
    </submittedName>
</protein>
<proteinExistence type="predicted"/>